<dbReference type="PANTHER" id="PTHR43008:SF4">
    <property type="entry name" value="CHAIN DEHYDROGENASE, PUTATIVE (AFU_ORTHOLOGUE AFUA_4G08710)-RELATED"/>
    <property type="match status" value="1"/>
</dbReference>
<keyword evidence="2" id="KW-0560">Oxidoreductase</keyword>
<evidence type="ECO:0000313" key="3">
    <source>
        <dbReference type="EMBL" id="EQD50863.1"/>
    </source>
</evidence>
<comment type="caution">
    <text evidence="3">The sequence shown here is derived from an EMBL/GenBank/DDBJ whole genome shotgun (WGS) entry which is preliminary data.</text>
</comment>
<name>T1A1S6_9ZZZZ</name>
<evidence type="ECO:0000256" key="2">
    <source>
        <dbReference type="ARBA" id="ARBA00023002"/>
    </source>
</evidence>
<evidence type="ECO:0000256" key="1">
    <source>
        <dbReference type="ARBA" id="ARBA00006484"/>
    </source>
</evidence>
<accession>T1A1S6</accession>
<dbReference type="AlphaFoldDB" id="T1A1S6"/>
<dbReference type="PANTHER" id="PTHR43008">
    <property type="entry name" value="BENZIL REDUCTASE"/>
    <property type="match status" value="1"/>
</dbReference>
<sequence length="72" mass="7533">MTRPFDLTGKIALVTGAARGIGLSTALALHEAGAHVYFGVRTETQELAEMMKGLSGRGELLSLDVSDADSIN</sequence>
<comment type="similarity">
    <text evidence="1">Belongs to the short-chain dehydrogenases/reductases (SDR) family.</text>
</comment>
<dbReference type="Gene3D" id="3.40.50.720">
    <property type="entry name" value="NAD(P)-binding Rossmann-like Domain"/>
    <property type="match status" value="1"/>
</dbReference>
<reference evidence="3" key="2">
    <citation type="journal article" date="2014" name="ISME J.">
        <title>Microbial stratification in low pH oxic and suboxic macroscopic growths along an acid mine drainage.</title>
        <authorList>
            <person name="Mendez-Garcia C."/>
            <person name="Mesa V."/>
            <person name="Sprenger R.R."/>
            <person name="Richter M."/>
            <person name="Diez M.S."/>
            <person name="Solano J."/>
            <person name="Bargiela R."/>
            <person name="Golyshina O.V."/>
            <person name="Manteca A."/>
            <person name="Ramos J.L."/>
            <person name="Gallego J.R."/>
            <person name="Llorente I."/>
            <person name="Martins Dos Santos V.A."/>
            <person name="Jensen O.N."/>
            <person name="Pelaez A.I."/>
            <person name="Sanchez J."/>
            <person name="Ferrer M."/>
        </authorList>
    </citation>
    <scope>NUCLEOTIDE SEQUENCE</scope>
</reference>
<proteinExistence type="inferred from homology"/>
<reference evidence="3" key="1">
    <citation type="submission" date="2013-08" db="EMBL/GenBank/DDBJ databases">
        <authorList>
            <person name="Mendez C."/>
            <person name="Richter M."/>
            <person name="Ferrer M."/>
            <person name="Sanchez J."/>
        </authorList>
    </citation>
    <scope>NUCLEOTIDE SEQUENCE</scope>
</reference>
<dbReference type="GO" id="GO:0050664">
    <property type="term" value="F:oxidoreductase activity, acting on NAD(P)H, oxygen as acceptor"/>
    <property type="evidence" value="ECO:0007669"/>
    <property type="project" value="TreeGrafter"/>
</dbReference>
<dbReference type="SUPFAM" id="SSF51735">
    <property type="entry name" value="NAD(P)-binding Rossmann-fold domains"/>
    <property type="match status" value="1"/>
</dbReference>
<organism evidence="3">
    <name type="scientific">mine drainage metagenome</name>
    <dbReference type="NCBI Taxonomy" id="410659"/>
    <lineage>
        <taxon>unclassified sequences</taxon>
        <taxon>metagenomes</taxon>
        <taxon>ecological metagenomes</taxon>
    </lineage>
</organism>
<gene>
    <name evidence="3" type="ORF">B1A_13309</name>
</gene>
<dbReference type="Pfam" id="PF00106">
    <property type="entry name" value="adh_short"/>
    <property type="match status" value="1"/>
</dbReference>
<dbReference type="EMBL" id="AUZX01009731">
    <property type="protein sequence ID" value="EQD50863.1"/>
    <property type="molecule type" value="Genomic_DNA"/>
</dbReference>
<protein>
    <submittedName>
        <fullName evidence="3">2-deoxy-D-gluconate 3-dehydrogenase</fullName>
    </submittedName>
</protein>
<dbReference type="InterPro" id="IPR002347">
    <property type="entry name" value="SDR_fam"/>
</dbReference>
<dbReference type="InterPro" id="IPR036291">
    <property type="entry name" value="NAD(P)-bd_dom_sf"/>
</dbReference>
<feature type="non-terminal residue" evidence="3">
    <location>
        <position position="72"/>
    </location>
</feature>